<evidence type="ECO:0000313" key="3">
    <source>
        <dbReference type="Proteomes" id="UP001165124"/>
    </source>
</evidence>
<dbReference type="Proteomes" id="UP001165124">
    <property type="component" value="Unassembled WGS sequence"/>
</dbReference>
<comment type="caution">
    <text evidence="2">The sequence shown here is derived from an EMBL/GenBank/DDBJ whole genome shotgun (WGS) entry which is preliminary data.</text>
</comment>
<dbReference type="Gene3D" id="3.60.15.10">
    <property type="entry name" value="Ribonuclease Z/Hydroxyacylglutathione hydrolase-like"/>
    <property type="match status" value="1"/>
</dbReference>
<reference evidence="2" key="1">
    <citation type="submission" date="2023-02" db="EMBL/GenBank/DDBJ databases">
        <title>Actinomadura rubrobrunea NBRC 14622.</title>
        <authorList>
            <person name="Ichikawa N."/>
            <person name="Sato H."/>
            <person name="Tonouchi N."/>
        </authorList>
    </citation>
    <scope>NUCLEOTIDE SEQUENCE</scope>
    <source>
        <strain evidence="2">NBRC 14622</strain>
    </source>
</reference>
<dbReference type="RefSeq" id="WP_067908841.1">
    <property type="nucleotide sequence ID" value="NZ_BSRZ01000005.1"/>
</dbReference>
<name>A0A9W6PUZ6_9ACTN</name>
<protein>
    <submittedName>
        <fullName evidence="2">MBL fold metallo-hydrolase</fullName>
    </submittedName>
</protein>
<dbReference type="SUPFAM" id="SSF56281">
    <property type="entry name" value="Metallo-hydrolase/oxidoreductase"/>
    <property type="match status" value="1"/>
</dbReference>
<dbReference type="PANTHER" id="PTHR43546:SF3">
    <property type="entry name" value="UPF0173 METAL-DEPENDENT HYDROLASE MJ1163"/>
    <property type="match status" value="1"/>
</dbReference>
<evidence type="ECO:0000259" key="1">
    <source>
        <dbReference type="SMART" id="SM00849"/>
    </source>
</evidence>
<keyword evidence="3" id="KW-1185">Reference proteome</keyword>
<gene>
    <name evidence="2" type="ORF">Arub01_25490</name>
</gene>
<organism evidence="2 3">
    <name type="scientific">Actinomadura rubrobrunea</name>
    <dbReference type="NCBI Taxonomy" id="115335"/>
    <lineage>
        <taxon>Bacteria</taxon>
        <taxon>Bacillati</taxon>
        <taxon>Actinomycetota</taxon>
        <taxon>Actinomycetes</taxon>
        <taxon>Streptosporangiales</taxon>
        <taxon>Thermomonosporaceae</taxon>
        <taxon>Actinomadura</taxon>
    </lineage>
</organism>
<dbReference type="EMBL" id="BSRZ01000005">
    <property type="protein sequence ID" value="GLW64305.1"/>
    <property type="molecule type" value="Genomic_DNA"/>
</dbReference>
<dbReference type="InterPro" id="IPR050114">
    <property type="entry name" value="UPF0173_UPF0282_UlaG_hydrolase"/>
</dbReference>
<feature type="domain" description="Metallo-beta-lactamase" evidence="1">
    <location>
        <begin position="7"/>
        <end position="173"/>
    </location>
</feature>
<dbReference type="SMART" id="SM00849">
    <property type="entry name" value="Lactamase_B"/>
    <property type="match status" value="1"/>
</dbReference>
<evidence type="ECO:0000313" key="2">
    <source>
        <dbReference type="EMBL" id="GLW64305.1"/>
    </source>
</evidence>
<dbReference type="AlphaFoldDB" id="A0A9W6PUZ6"/>
<sequence length="211" mass="23198">MRITKYGHACVRLEKDGRAVVIDPGVLTPEDEALDGVEAVLVTHEHFDHLDVERLRAAAEKDPRLTVLTCPGVAAKLEDLGDRVRVLRADEAVEVAGFEITAKGEKHHFSHPDYPPVDNIGFLVDGEVFHTGDALTVVDASTLLFAGQAPWLTVPAMIEYLRAVAPRRAYAVHDGLINEWGLRVLDDVLAMEAKRPNADIRRLMPGESVDL</sequence>
<proteinExistence type="predicted"/>
<accession>A0A9W6PUZ6</accession>
<dbReference type="InterPro" id="IPR001279">
    <property type="entry name" value="Metallo-B-lactamas"/>
</dbReference>
<dbReference type="Pfam" id="PF13483">
    <property type="entry name" value="Lactamase_B_3"/>
    <property type="match status" value="1"/>
</dbReference>
<dbReference type="InterPro" id="IPR036866">
    <property type="entry name" value="RibonucZ/Hydroxyglut_hydro"/>
</dbReference>
<dbReference type="PANTHER" id="PTHR43546">
    <property type="entry name" value="UPF0173 METAL-DEPENDENT HYDROLASE MJ1163-RELATED"/>
    <property type="match status" value="1"/>
</dbReference>